<keyword evidence="1" id="KW-0051">Antiviral defense</keyword>
<dbReference type="PANTHER" id="PTHR35579">
    <property type="entry name" value="CRISPR SYSTEM CMS ENDORIBONUCLEASE CSM3"/>
    <property type="match status" value="1"/>
</dbReference>
<dbReference type="CDD" id="cd09726">
    <property type="entry name" value="RAMP_I_III"/>
    <property type="match status" value="1"/>
</dbReference>
<evidence type="ECO:0000256" key="1">
    <source>
        <dbReference type="ARBA" id="ARBA00023118"/>
    </source>
</evidence>
<dbReference type="InterPro" id="IPR005537">
    <property type="entry name" value="RAMP_III_fam"/>
</dbReference>
<evidence type="ECO:0000256" key="3">
    <source>
        <dbReference type="SAM" id="MobiDB-lite"/>
    </source>
</evidence>
<dbReference type="RefSeq" id="WP_103938431.1">
    <property type="nucleotide sequence ID" value="NZ_FNVO01000005.1"/>
</dbReference>
<dbReference type="OrthoDB" id="482771at2"/>
<gene>
    <name evidence="5" type="ORF">SAMN04489712_105487</name>
</gene>
<accession>A0A1H6AKN7</accession>
<dbReference type="GO" id="GO:0051607">
    <property type="term" value="P:defense response to virus"/>
    <property type="evidence" value="ECO:0007669"/>
    <property type="project" value="UniProtKB-KW"/>
</dbReference>
<dbReference type="AlphaFoldDB" id="A0A1H6AKN7"/>
<organism evidence="5 6">
    <name type="scientific">Thermomonospora echinospora</name>
    <dbReference type="NCBI Taxonomy" id="1992"/>
    <lineage>
        <taxon>Bacteria</taxon>
        <taxon>Bacillati</taxon>
        <taxon>Actinomycetota</taxon>
        <taxon>Actinomycetes</taxon>
        <taxon>Streptosporangiales</taxon>
        <taxon>Thermomonosporaceae</taxon>
        <taxon>Thermomonospora</taxon>
    </lineage>
</organism>
<dbReference type="InterPro" id="IPR052216">
    <property type="entry name" value="CRISPR_Csm3_endoribonuclease"/>
</dbReference>
<dbReference type="Pfam" id="PF03787">
    <property type="entry name" value="RAMPs"/>
    <property type="match status" value="1"/>
</dbReference>
<feature type="domain" description="CRISPR type III-associated protein" evidence="4">
    <location>
        <begin position="11"/>
        <end position="210"/>
    </location>
</feature>
<dbReference type="PANTHER" id="PTHR35579:SF3">
    <property type="entry name" value="CRISPR SYSTEM CMS ENDORIBONUCLEASE CSM3"/>
    <property type="match status" value="1"/>
</dbReference>
<feature type="region of interest" description="Disordered" evidence="3">
    <location>
        <begin position="231"/>
        <end position="253"/>
    </location>
</feature>
<feature type="region of interest" description="Disordered" evidence="3">
    <location>
        <begin position="608"/>
        <end position="628"/>
    </location>
</feature>
<keyword evidence="6" id="KW-1185">Reference proteome</keyword>
<protein>
    <submittedName>
        <fullName evidence="5">CRISPR-associated protein Csx10</fullName>
    </submittedName>
</protein>
<comment type="subunit">
    <text evidence="2">Part of the Csm effector complex that includes Cas10, Csm2, Csm3, Csm4 and Csm5.</text>
</comment>
<reference evidence="6" key="1">
    <citation type="submission" date="2016-10" db="EMBL/GenBank/DDBJ databases">
        <authorList>
            <person name="Varghese N."/>
            <person name="Submissions S."/>
        </authorList>
    </citation>
    <scope>NUCLEOTIDE SEQUENCE [LARGE SCALE GENOMIC DNA]</scope>
    <source>
        <strain evidence="6">DSM 43163</strain>
    </source>
</reference>
<proteinExistence type="predicted"/>
<sequence>MSDSTVIISLTLRMLSDWHIGTGTAAHGHISRRVLRDEHGLPYVPAKTLNGVWRDACEVAAHALDSGPAGVWHDWVEYLFGSQPAYPGEEATREPDAIARHPRSAALRLRGPLRLPGKLGPALVGRKELRDAVTFVRPGVAIDACTGTAAEDKLRFDEMARGGLSLVGKAELPASLNEAERGCALALLWAGAALVEGIGAKRRRGAGRCRLEPSGPGMPPSPQRLRELAQAPVPPPEADQPAGPDPVEVPQASGPGWERALLRMELVTPLIAYDRTIGNAVQSRDHAPGWMLLREVLSRLGSQAAAAARRGDLVVTPATPMIDDMPGRPVPRVLAQGKDSPEQFVNRMAGREPESDEVFKRVRSGYLPAVPGHGLTLSRPRTVLRMHNTIADASQRPSARLGGVYVYRALAAGTVLAAEVRVRSELLEKGWPERLAGEWRLGRSRKDDYGLVRVTIVPEVRSDPPHRELREGDRLKVWLLSDTLVRNLRLAPSTDPADLARALQNAFAAAGASGVVLQAVDADDGLMHASFETSRTDSWHTGWRLPRPTLLGFAAGGCLEFRVVAGRIDADALVAVEMAGIGERRGEGFGRIRLNDPLLDEAHPAIASSERAARPPVSEGTPLPFEVGKPGHAEARIIEEAAWRTEIWRCSEKRAADLDRPVLGDLTALSPTQLNAIRTLFGHLDEPEPRLRARIERLTRRWNRQSGARQALEDLLLTPTQPWELLNLPESTLSLTKDGPQRLQRELRSEALRSLLTACMAAHSRHQAHLSPQEAR</sequence>
<feature type="region of interest" description="Disordered" evidence="3">
    <location>
        <begin position="205"/>
        <end position="224"/>
    </location>
</feature>
<evidence type="ECO:0000259" key="4">
    <source>
        <dbReference type="Pfam" id="PF03787"/>
    </source>
</evidence>
<evidence type="ECO:0000313" key="5">
    <source>
        <dbReference type="EMBL" id="SEG48647.1"/>
    </source>
</evidence>
<evidence type="ECO:0000313" key="6">
    <source>
        <dbReference type="Proteomes" id="UP000236723"/>
    </source>
</evidence>
<name>A0A1H6AKN7_9ACTN</name>
<dbReference type="EMBL" id="FNVO01000005">
    <property type="protein sequence ID" value="SEG48647.1"/>
    <property type="molecule type" value="Genomic_DNA"/>
</dbReference>
<evidence type="ECO:0000256" key="2">
    <source>
        <dbReference type="ARBA" id="ARBA00093789"/>
    </source>
</evidence>
<dbReference type="Proteomes" id="UP000236723">
    <property type="component" value="Unassembled WGS sequence"/>
</dbReference>